<dbReference type="InterPro" id="IPR048661">
    <property type="entry name" value="CPL1-like"/>
</dbReference>
<keyword evidence="1" id="KW-0732">Signal</keyword>
<name>A0A0C3G292_PILCF</name>
<feature type="chain" id="PRO_5002164619" description="Protein CPL1-like domain-containing protein" evidence="1">
    <location>
        <begin position="21"/>
        <end position="209"/>
    </location>
</feature>
<accession>A0A0C3G292</accession>
<proteinExistence type="predicted"/>
<dbReference type="InterPro" id="IPR038955">
    <property type="entry name" value="PriA/CPL1_fungi"/>
</dbReference>
<dbReference type="PANTHER" id="PTHR35192">
    <property type="entry name" value="PROTEIN, PUTATIVE-RELATED"/>
    <property type="match status" value="1"/>
</dbReference>
<evidence type="ECO:0000256" key="1">
    <source>
        <dbReference type="SAM" id="SignalP"/>
    </source>
</evidence>
<feature type="domain" description="Protein CPL1-like" evidence="2">
    <location>
        <begin position="148"/>
        <end position="207"/>
    </location>
</feature>
<sequence>MARFGGILFLVVAALQFVAARPGQPDSSNCQSNEFWFDDKNCCLPLGGPDSHPTPPAKKQCPSSGWSWSDEHDCCIPHNPRPRPPRCPKDWDWEPTSLCCKPHQPPHPKPSGGGGNWKRAPQSPLPQLCPMGLRACPISGTSTLSSDYECLDTTNELESCGGCASTGEGQDCTAIKGAWNVGCERGTCAVYTCAAGFKRSRDGNSCVTV</sequence>
<evidence type="ECO:0000313" key="3">
    <source>
        <dbReference type="EMBL" id="KIM85994.1"/>
    </source>
</evidence>
<evidence type="ECO:0000259" key="2">
    <source>
        <dbReference type="Pfam" id="PF21671"/>
    </source>
</evidence>
<dbReference type="InParanoid" id="A0A0C3G292"/>
<keyword evidence="4" id="KW-1185">Reference proteome</keyword>
<feature type="signal peptide" evidence="1">
    <location>
        <begin position="1"/>
        <end position="20"/>
    </location>
</feature>
<gene>
    <name evidence="3" type="ORF">PILCRDRAFT_816536</name>
</gene>
<dbReference type="HOGENOM" id="CLU_053902_0_0_1"/>
<dbReference type="PANTHER" id="PTHR35192:SF2">
    <property type="entry name" value="APPLE DOMAIN-CONTAINING PROTEIN"/>
    <property type="match status" value="1"/>
</dbReference>
<dbReference type="Pfam" id="PF21671">
    <property type="entry name" value="CPL1-like"/>
    <property type="match status" value="1"/>
</dbReference>
<reference evidence="3 4" key="1">
    <citation type="submission" date="2014-04" db="EMBL/GenBank/DDBJ databases">
        <authorList>
            <consortium name="DOE Joint Genome Institute"/>
            <person name="Kuo A."/>
            <person name="Tarkka M."/>
            <person name="Buscot F."/>
            <person name="Kohler A."/>
            <person name="Nagy L.G."/>
            <person name="Floudas D."/>
            <person name="Copeland A."/>
            <person name="Barry K.W."/>
            <person name="Cichocki N."/>
            <person name="Veneault-Fourrey C."/>
            <person name="LaButti K."/>
            <person name="Lindquist E.A."/>
            <person name="Lipzen A."/>
            <person name="Lundell T."/>
            <person name="Morin E."/>
            <person name="Murat C."/>
            <person name="Sun H."/>
            <person name="Tunlid A."/>
            <person name="Henrissat B."/>
            <person name="Grigoriev I.V."/>
            <person name="Hibbett D.S."/>
            <person name="Martin F."/>
            <person name="Nordberg H.P."/>
            <person name="Cantor M.N."/>
            <person name="Hua S.X."/>
        </authorList>
    </citation>
    <scope>NUCLEOTIDE SEQUENCE [LARGE SCALE GENOMIC DNA]</scope>
    <source>
        <strain evidence="3 4">F 1598</strain>
    </source>
</reference>
<dbReference type="OrthoDB" id="439917at2759"/>
<evidence type="ECO:0000313" key="4">
    <source>
        <dbReference type="Proteomes" id="UP000054166"/>
    </source>
</evidence>
<dbReference type="STRING" id="765440.A0A0C3G292"/>
<organism evidence="3 4">
    <name type="scientific">Piloderma croceum (strain F 1598)</name>
    <dbReference type="NCBI Taxonomy" id="765440"/>
    <lineage>
        <taxon>Eukaryota</taxon>
        <taxon>Fungi</taxon>
        <taxon>Dikarya</taxon>
        <taxon>Basidiomycota</taxon>
        <taxon>Agaricomycotina</taxon>
        <taxon>Agaricomycetes</taxon>
        <taxon>Agaricomycetidae</taxon>
        <taxon>Atheliales</taxon>
        <taxon>Atheliaceae</taxon>
        <taxon>Piloderma</taxon>
    </lineage>
</organism>
<dbReference type="Proteomes" id="UP000054166">
    <property type="component" value="Unassembled WGS sequence"/>
</dbReference>
<protein>
    <recommendedName>
        <fullName evidence="2">Protein CPL1-like domain-containing protein</fullName>
    </recommendedName>
</protein>
<reference evidence="4" key="2">
    <citation type="submission" date="2015-01" db="EMBL/GenBank/DDBJ databases">
        <title>Evolutionary Origins and Diversification of the Mycorrhizal Mutualists.</title>
        <authorList>
            <consortium name="DOE Joint Genome Institute"/>
            <consortium name="Mycorrhizal Genomics Consortium"/>
            <person name="Kohler A."/>
            <person name="Kuo A."/>
            <person name="Nagy L.G."/>
            <person name="Floudas D."/>
            <person name="Copeland A."/>
            <person name="Barry K.W."/>
            <person name="Cichocki N."/>
            <person name="Veneault-Fourrey C."/>
            <person name="LaButti K."/>
            <person name="Lindquist E.A."/>
            <person name="Lipzen A."/>
            <person name="Lundell T."/>
            <person name="Morin E."/>
            <person name="Murat C."/>
            <person name="Riley R."/>
            <person name="Ohm R."/>
            <person name="Sun H."/>
            <person name="Tunlid A."/>
            <person name="Henrissat B."/>
            <person name="Grigoriev I.V."/>
            <person name="Hibbett D.S."/>
            <person name="Martin F."/>
        </authorList>
    </citation>
    <scope>NUCLEOTIDE SEQUENCE [LARGE SCALE GENOMIC DNA]</scope>
    <source>
        <strain evidence="4">F 1598</strain>
    </source>
</reference>
<dbReference type="AlphaFoldDB" id="A0A0C3G292"/>
<dbReference type="EMBL" id="KN832983">
    <property type="protein sequence ID" value="KIM85994.1"/>
    <property type="molecule type" value="Genomic_DNA"/>
</dbReference>